<accession>A0A1X3DGE4</accession>
<keyword evidence="2" id="KW-1185">Reference proteome</keyword>
<evidence type="ECO:0008006" key="3">
    <source>
        <dbReference type="Google" id="ProtNLM"/>
    </source>
</evidence>
<comment type="caution">
    <text evidence="1">The sequence shown here is derived from an EMBL/GenBank/DDBJ whole genome shotgun (WGS) entry which is preliminary data.</text>
</comment>
<evidence type="ECO:0000313" key="1">
    <source>
        <dbReference type="EMBL" id="OSI18771.1"/>
    </source>
</evidence>
<evidence type="ECO:0000313" key="2">
    <source>
        <dbReference type="Proteomes" id="UP000193118"/>
    </source>
</evidence>
<name>A0A1X3DGE4_9NEIS</name>
<dbReference type="STRING" id="194197.BWD09_00475"/>
<protein>
    <recommendedName>
        <fullName evidence="3">Beta-ketoacyl synthase N-terminal domain-containing protein</fullName>
    </recommendedName>
</protein>
<reference evidence="2" key="1">
    <citation type="submission" date="2017-01" db="EMBL/GenBank/DDBJ databases">
        <authorList>
            <person name="Wolfgang W.J."/>
            <person name="Cole J."/>
            <person name="Wroblewski D."/>
            <person name="Mcginnis J."/>
            <person name="Musser K.A."/>
        </authorList>
    </citation>
    <scope>NUCLEOTIDE SEQUENCE [LARGE SCALE GENOMIC DNA]</scope>
    <source>
        <strain evidence="2">DSM 19151</strain>
    </source>
</reference>
<dbReference type="Proteomes" id="UP000193118">
    <property type="component" value="Unassembled WGS sequence"/>
</dbReference>
<organism evidence="1 2">
    <name type="scientific">Neisseria dentiae</name>
    <dbReference type="NCBI Taxonomy" id="194197"/>
    <lineage>
        <taxon>Bacteria</taxon>
        <taxon>Pseudomonadati</taxon>
        <taxon>Pseudomonadota</taxon>
        <taxon>Betaproteobacteria</taxon>
        <taxon>Neisseriales</taxon>
        <taxon>Neisseriaceae</taxon>
        <taxon>Neisseria</taxon>
    </lineage>
</organism>
<gene>
    <name evidence="1" type="ORF">BWD09_00475</name>
</gene>
<dbReference type="OrthoDB" id="8606909at2"/>
<sequence length="215" mass="23295">MAMDTVTRNINITAAARFDSDPSVSGKTLKQALQQQTGIDGRRFSRLSLLAALGACNLRSRAAVCEDCAVYVATPFSSPSLFEKMTDNVLNHHAAMPFDFIANLHNAPAFHAAQALGSRGASLVLAADNRPESWTQILRLAAASLHAERRIAVGWCYEQPKGQGGWEGSIWVLLEYARGQGQQGIADPLNITQTPGANSTYWQGVADWLQRLEAV</sequence>
<proteinExistence type="predicted"/>
<dbReference type="AlphaFoldDB" id="A0A1X3DGE4"/>
<dbReference type="EMBL" id="MTBO01000001">
    <property type="protein sequence ID" value="OSI18771.1"/>
    <property type="molecule type" value="Genomic_DNA"/>
</dbReference>